<dbReference type="KEGG" id="mgl:MGL_3781"/>
<dbReference type="EMBL" id="AAYY01000015">
    <property type="protein sequence ID" value="EDP41779.1"/>
    <property type="molecule type" value="Genomic_DNA"/>
</dbReference>
<keyword evidence="6" id="KW-1133">Transmembrane helix</keyword>
<name>A8QAM2_MALGO</name>
<evidence type="ECO:0000256" key="8">
    <source>
        <dbReference type="ARBA" id="ARBA00023136"/>
    </source>
</evidence>
<dbReference type="GO" id="GO:0006906">
    <property type="term" value="P:vesicle fusion"/>
    <property type="evidence" value="ECO:0007669"/>
    <property type="project" value="TreeGrafter"/>
</dbReference>
<protein>
    <recommendedName>
        <fullName evidence="11">Golgi SNAP receptor complex member 1</fullName>
    </recommendedName>
</protein>
<dbReference type="GeneID" id="5853300"/>
<evidence type="ECO:0000256" key="7">
    <source>
        <dbReference type="ARBA" id="ARBA00023034"/>
    </source>
</evidence>
<evidence type="ECO:0000256" key="5">
    <source>
        <dbReference type="ARBA" id="ARBA00022927"/>
    </source>
</evidence>
<keyword evidence="7" id="KW-0333">Golgi apparatus</keyword>
<dbReference type="AlphaFoldDB" id="A8QAM2"/>
<keyword evidence="5" id="KW-0653">Protein transport</keyword>
<dbReference type="RefSeq" id="XP_001728993.1">
    <property type="nucleotide sequence ID" value="XM_001728941.1"/>
</dbReference>
<gene>
    <name evidence="9" type="ORF">MGL_3781</name>
</gene>
<sequence length="180" mass="20438">MTWEVQSRRARQTQSKLDAKLTTYSQYVSELARGIQPVVPSSVSAAPTFSTPDHAVAVDINGGSSAPKDHTAMETDIQSLLVQYSEEIDELSSSLNDPLLPPNTTQLHLVQRHRELLVEFEREFFRSKTHVRQTLDRQQLLGHVKQDIRYVSKVRCCFIVRLHTHVATTGPSMRQKSSHF</sequence>
<dbReference type="OrthoDB" id="422156at2759"/>
<dbReference type="GO" id="GO:0006888">
    <property type="term" value="P:endoplasmic reticulum to Golgi vesicle-mediated transport"/>
    <property type="evidence" value="ECO:0007669"/>
    <property type="project" value="InterPro"/>
</dbReference>
<dbReference type="GO" id="GO:0031201">
    <property type="term" value="C:SNARE complex"/>
    <property type="evidence" value="ECO:0007669"/>
    <property type="project" value="TreeGrafter"/>
</dbReference>
<keyword evidence="8" id="KW-0472">Membrane</keyword>
<keyword evidence="3" id="KW-0813">Transport</keyword>
<proteinExistence type="inferred from homology"/>
<dbReference type="GO" id="GO:0015031">
    <property type="term" value="P:protein transport"/>
    <property type="evidence" value="ECO:0007669"/>
    <property type="project" value="UniProtKB-KW"/>
</dbReference>
<evidence type="ECO:0000256" key="1">
    <source>
        <dbReference type="ARBA" id="ARBA00004409"/>
    </source>
</evidence>
<organism evidence="9 10">
    <name type="scientific">Malassezia globosa (strain ATCC MYA-4612 / CBS 7966)</name>
    <name type="common">Dandruff-associated fungus</name>
    <dbReference type="NCBI Taxonomy" id="425265"/>
    <lineage>
        <taxon>Eukaryota</taxon>
        <taxon>Fungi</taxon>
        <taxon>Dikarya</taxon>
        <taxon>Basidiomycota</taxon>
        <taxon>Ustilaginomycotina</taxon>
        <taxon>Malasseziomycetes</taxon>
        <taxon>Malasseziales</taxon>
        <taxon>Malasseziaceae</taxon>
        <taxon>Malassezia</taxon>
    </lineage>
</organism>
<dbReference type="STRING" id="425265.A8QAM2"/>
<evidence type="ECO:0008006" key="11">
    <source>
        <dbReference type="Google" id="ProtNLM"/>
    </source>
</evidence>
<dbReference type="InterPro" id="IPR023601">
    <property type="entry name" value="Golgi_SNAP_su1"/>
</dbReference>
<dbReference type="PANTHER" id="PTHR21094">
    <property type="entry name" value="GOS-28 SNARE- RELATED"/>
    <property type="match status" value="1"/>
</dbReference>
<dbReference type="Proteomes" id="UP000008837">
    <property type="component" value="Unassembled WGS sequence"/>
</dbReference>
<dbReference type="GO" id="GO:0005484">
    <property type="term" value="F:SNAP receptor activity"/>
    <property type="evidence" value="ECO:0007669"/>
    <property type="project" value="TreeGrafter"/>
</dbReference>
<evidence type="ECO:0000256" key="4">
    <source>
        <dbReference type="ARBA" id="ARBA00022692"/>
    </source>
</evidence>
<evidence type="ECO:0000256" key="2">
    <source>
        <dbReference type="ARBA" id="ARBA00008473"/>
    </source>
</evidence>
<dbReference type="GO" id="GO:0000139">
    <property type="term" value="C:Golgi membrane"/>
    <property type="evidence" value="ECO:0007669"/>
    <property type="project" value="UniProtKB-SubCell"/>
</dbReference>
<keyword evidence="10" id="KW-1185">Reference proteome</keyword>
<keyword evidence="4" id="KW-0812">Transmembrane</keyword>
<evidence type="ECO:0000256" key="3">
    <source>
        <dbReference type="ARBA" id="ARBA00022448"/>
    </source>
</evidence>
<dbReference type="VEuPathDB" id="FungiDB:MGL_3781"/>
<reference evidence="9 10" key="1">
    <citation type="journal article" date="2007" name="Proc. Natl. Acad. Sci. U.S.A.">
        <title>Dandruff-associated Malassezia genomes reveal convergent and divergent virulence traits shared with plant and human fungal pathogens.</title>
        <authorList>
            <person name="Xu J."/>
            <person name="Saunders C.W."/>
            <person name="Hu P."/>
            <person name="Grant R.A."/>
            <person name="Boekhout T."/>
            <person name="Kuramae E.E."/>
            <person name="Kronstad J.W."/>
            <person name="Deangelis Y.M."/>
            <person name="Reeder N.L."/>
            <person name="Johnstone K.R."/>
            <person name="Leland M."/>
            <person name="Fieno A.M."/>
            <person name="Begley W.M."/>
            <person name="Sun Y."/>
            <person name="Lacey M.P."/>
            <person name="Chaudhary T."/>
            <person name="Keough T."/>
            <person name="Chu L."/>
            <person name="Sears R."/>
            <person name="Yuan B."/>
            <person name="Dawson T.L.Jr."/>
        </authorList>
    </citation>
    <scope>NUCLEOTIDE SEQUENCE [LARGE SCALE GENOMIC DNA]</scope>
    <source>
        <strain evidence="10">ATCC MYA-4612 / CBS 7966</strain>
    </source>
</reference>
<dbReference type="GO" id="GO:0005801">
    <property type="term" value="C:cis-Golgi network"/>
    <property type="evidence" value="ECO:0007669"/>
    <property type="project" value="InterPro"/>
</dbReference>
<comment type="subcellular location">
    <subcellularLocation>
        <location evidence="1">Golgi apparatus membrane</location>
        <topology evidence="1">Single-pass type IV membrane protein</topology>
    </subcellularLocation>
</comment>
<comment type="similarity">
    <text evidence="2">Belongs to the GOSR1 family.</text>
</comment>
<evidence type="ECO:0000313" key="10">
    <source>
        <dbReference type="Proteomes" id="UP000008837"/>
    </source>
</evidence>
<comment type="caution">
    <text evidence="9">The sequence shown here is derived from an EMBL/GenBank/DDBJ whole genome shotgun (WGS) entry which is preliminary data.</text>
</comment>
<evidence type="ECO:0000313" key="9">
    <source>
        <dbReference type="EMBL" id="EDP41779.1"/>
    </source>
</evidence>
<evidence type="ECO:0000256" key="6">
    <source>
        <dbReference type="ARBA" id="ARBA00022989"/>
    </source>
</evidence>
<dbReference type="PANTHER" id="PTHR21094:SF2">
    <property type="entry name" value="GOLGI SNAP RECEPTOR COMPLEX MEMBER 1"/>
    <property type="match status" value="1"/>
</dbReference>
<dbReference type="InParanoid" id="A8QAM2"/>
<accession>A8QAM2</accession>
<dbReference type="GO" id="GO:0005797">
    <property type="term" value="C:Golgi medial cisterna"/>
    <property type="evidence" value="ECO:0007669"/>
    <property type="project" value="TreeGrafter"/>
</dbReference>
<dbReference type="GO" id="GO:0048219">
    <property type="term" value="P:inter-Golgi cisterna vesicle-mediated transport"/>
    <property type="evidence" value="ECO:0007669"/>
    <property type="project" value="TreeGrafter"/>
</dbReference>